<dbReference type="Proteomes" id="UP000619033">
    <property type="component" value="Unassembled WGS sequence"/>
</dbReference>
<reference evidence="1" key="1">
    <citation type="submission" date="2021-01" db="EMBL/GenBank/DDBJ databases">
        <title>Genome seq and assembly of Tabrizicola sp. KVB23.</title>
        <authorList>
            <person name="Chhetri G."/>
        </authorList>
    </citation>
    <scope>NUCLEOTIDE SEQUENCE</scope>
    <source>
        <strain evidence="1">KVB23</strain>
    </source>
</reference>
<dbReference type="AlphaFoldDB" id="A0A8J7SSQ7"/>
<organism evidence="1 2">
    <name type="scientific">Fuscibacter oryzae</name>
    <dbReference type="NCBI Taxonomy" id="2803939"/>
    <lineage>
        <taxon>Bacteria</taxon>
        <taxon>Pseudomonadati</taxon>
        <taxon>Pseudomonadota</taxon>
        <taxon>Alphaproteobacteria</taxon>
        <taxon>Rhodobacterales</taxon>
        <taxon>Paracoccaceae</taxon>
        <taxon>Fuscibacter</taxon>
    </lineage>
</organism>
<proteinExistence type="predicted"/>
<dbReference type="RefSeq" id="WP_202657838.1">
    <property type="nucleotide sequence ID" value="NZ_JAESVP010000001.1"/>
</dbReference>
<gene>
    <name evidence="1" type="ORF">JI744_02300</name>
</gene>
<protein>
    <submittedName>
        <fullName evidence="1">Uncharacterized protein</fullName>
    </submittedName>
</protein>
<dbReference type="EMBL" id="JAESVP010000001">
    <property type="protein sequence ID" value="MBL4926927.1"/>
    <property type="molecule type" value="Genomic_DNA"/>
</dbReference>
<name>A0A8J7SSQ7_9RHOB</name>
<keyword evidence="2" id="KW-1185">Reference proteome</keyword>
<evidence type="ECO:0000313" key="2">
    <source>
        <dbReference type="Proteomes" id="UP000619033"/>
    </source>
</evidence>
<comment type="caution">
    <text evidence="1">The sequence shown here is derived from an EMBL/GenBank/DDBJ whole genome shotgun (WGS) entry which is preliminary data.</text>
</comment>
<evidence type="ECO:0000313" key="1">
    <source>
        <dbReference type="EMBL" id="MBL4926927.1"/>
    </source>
</evidence>
<sequence length="118" mass="13009">MAGCADALAREHLYPYAVYFGDRLQAMPSSTELVQAYRTIHGALTALGARQLEARVIALGLPKGGRFRIWVDWWAELDDGSCRLVAQTVEYMRETAEGSRCEMTECSGWAPPASIAAR</sequence>
<accession>A0A8J7SSQ7</accession>